<evidence type="ECO:0000256" key="3">
    <source>
        <dbReference type="ARBA" id="ARBA00022806"/>
    </source>
</evidence>
<feature type="region of interest" description="Disordered" evidence="5">
    <location>
        <begin position="1"/>
        <end position="32"/>
    </location>
</feature>
<dbReference type="Proteomes" id="UP001457282">
    <property type="component" value="Unassembled WGS sequence"/>
</dbReference>
<evidence type="ECO:0000313" key="8">
    <source>
        <dbReference type="Proteomes" id="UP001457282"/>
    </source>
</evidence>
<evidence type="ECO:0000259" key="6">
    <source>
        <dbReference type="Pfam" id="PF00270"/>
    </source>
</evidence>
<dbReference type="GO" id="GO:0016787">
    <property type="term" value="F:hydrolase activity"/>
    <property type="evidence" value="ECO:0007669"/>
    <property type="project" value="UniProtKB-KW"/>
</dbReference>
<feature type="compositionally biased region" description="Basic residues" evidence="5">
    <location>
        <begin position="10"/>
        <end position="20"/>
    </location>
</feature>
<keyword evidence="2" id="KW-0378">Hydrolase</keyword>
<reference evidence="7 8" key="1">
    <citation type="journal article" date="2023" name="G3 (Bethesda)">
        <title>A chromosome-length genome assembly and annotation of blackberry (Rubus argutus, cv. 'Hillquist').</title>
        <authorList>
            <person name="Bruna T."/>
            <person name="Aryal R."/>
            <person name="Dudchenko O."/>
            <person name="Sargent D.J."/>
            <person name="Mead D."/>
            <person name="Buti M."/>
            <person name="Cavallini A."/>
            <person name="Hytonen T."/>
            <person name="Andres J."/>
            <person name="Pham M."/>
            <person name="Weisz D."/>
            <person name="Mascagni F."/>
            <person name="Usai G."/>
            <person name="Natali L."/>
            <person name="Bassil N."/>
            <person name="Fernandez G.E."/>
            <person name="Lomsadze A."/>
            <person name="Armour M."/>
            <person name="Olukolu B."/>
            <person name="Poorten T."/>
            <person name="Britton C."/>
            <person name="Davik J."/>
            <person name="Ashrafi H."/>
            <person name="Aiden E.L."/>
            <person name="Borodovsky M."/>
            <person name="Worthington M."/>
        </authorList>
    </citation>
    <scope>NUCLEOTIDE SEQUENCE [LARGE SCALE GENOMIC DNA]</scope>
    <source>
        <strain evidence="7">PI 553951</strain>
    </source>
</reference>
<keyword evidence="3" id="KW-0347">Helicase</keyword>
<evidence type="ECO:0000256" key="4">
    <source>
        <dbReference type="ARBA" id="ARBA00022840"/>
    </source>
</evidence>
<comment type="caution">
    <text evidence="7">The sequence shown here is derived from an EMBL/GenBank/DDBJ whole genome shotgun (WGS) entry which is preliminary data.</text>
</comment>
<sequence length="565" mass="62673">MAKGDDAVRKKLNKANRKKLRKDDRSSSTVTARVASIIAAKKRRQSGKRRKCQGMCFSLPTLDDPFNDRNGRKDFETKVTKKVMLPHRDESEFLKEKCREIIRKNEKAKNPGLKNLKVTSLKNEQKKSLASVSSAVQRSRIDSVRTKTQLSGNQEQACENSDCPSKYLIRCLNEIENSLRCDGTYNNEEDKPLFVSTWGVEFWKCYSAGKDTLETSGASSTIEQIAWIVSSAADSISRKDEEGPSATSPFLLFLVASQEKATKVRSVCKPLKVLGIHTVSIHPGASLDHQIQGLKSSEPEFMISTPERLLELLSLKAIDLSGVSWLVVDGLQSFHENGYFDKVNSIRNSISRKTRTIVFDDCFRRACVPVVQSLLTGSVHRLSLHDSVTSQSACIIQSVNMVSLNDKQSKAVQILERAYGNQPCAQASKVLYVVGKDSKYHKLVAALKLKGYSISFGSALSEVGNSGEVKGKMRPSVSMIDTDQIDTIKLDEFECVVIPDFTLSIDSYVQILTNMARYTVNGVLHSFFTTEDAKLAGPLIKILEQCGQSVPEALRKMSSSSAMEQ</sequence>
<evidence type="ECO:0000256" key="5">
    <source>
        <dbReference type="SAM" id="MobiDB-lite"/>
    </source>
</evidence>
<keyword evidence="8" id="KW-1185">Reference proteome</keyword>
<dbReference type="Pfam" id="PF00270">
    <property type="entry name" value="DEAD"/>
    <property type="match status" value="1"/>
</dbReference>
<name>A0AAW1VPD6_RUBAR</name>
<evidence type="ECO:0000256" key="1">
    <source>
        <dbReference type="ARBA" id="ARBA00022741"/>
    </source>
</evidence>
<dbReference type="SUPFAM" id="SSF52540">
    <property type="entry name" value="P-loop containing nucleoside triphosphate hydrolases"/>
    <property type="match status" value="2"/>
</dbReference>
<feature type="domain" description="DEAD/DEAH-box helicase" evidence="6">
    <location>
        <begin position="252"/>
        <end position="358"/>
    </location>
</feature>
<dbReference type="GO" id="GO:0004386">
    <property type="term" value="F:helicase activity"/>
    <property type="evidence" value="ECO:0007669"/>
    <property type="project" value="UniProtKB-KW"/>
</dbReference>
<dbReference type="AlphaFoldDB" id="A0AAW1VPD6"/>
<protein>
    <recommendedName>
        <fullName evidence="6">DEAD/DEAH-box helicase domain-containing protein</fullName>
    </recommendedName>
</protein>
<evidence type="ECO:0000256" key="2">
    <source>
        <dbReference type="ARBA" id="ARBA00022801"/>
    </source>
</evidence>
<dbReference type="InterPro" id="IPR027417">
    <property type="entry name" value="P-loop_NTPase"/>
</dbReference>
<dbReference type="PANTHER" id="PTHR47960">
    <property type="entry name" value="DEAD-BOX ATP-DEPENDENT RNA HELICASE 50"/>
    <property type="match status" value="1"/>
</dbReference>
<keyword evidence="1" id="KW-0547">Nucleotide-binding</keyword>
<dbReference type="EMBL" id="JBEDUW010000065">
    <property type="protein sequence ID" value="KAK9906306.1"/>
    <property type="molecule type" value="Genomic_DNA"/>
</dbReference>
<evidence type="ECO:0000313" key="7">
    <source>
        <dbReference type="EMBL" id="KAK9906306.1"/>
    </source>
</evidence>
<keyword evidence="4" id="KW-0067">ATP-binding</keyword>
<dbReference type="Gene3D" id="3.40.50.300">
    <property type="entry name" value="P-loop containing nucleotide triphosphate hydrolases"/>
    <property type="match status" value="2"/>
</dbReference>
<organism evidence="7 8">
    <name type="scientific">Rubus argutus</name>
    <name type="common">Southern blackberry</name>
    <dbReference type="NCBI Taxonomy" id="59490"/>
    <lineage>
        <taxon>Eukaryota</taxon>
        <taxon>Viridiplantae</taxon>
        <taxon>Streptophyta</taxon>
        <taxon>Embryophyta</taxon>
        <taxon>Tracheophyta</taxon>
        <taxon>Spermatophyta</taxon>
        <taxon>Magnoliopsida</taxon>
        <taxon>eudicotyledons</taxon>
        <taxon>Gunneridae</taxon>
        <taxon>Pentapetalae</taxon>
        <taxon>rosids</taxon>
        <taxon>fabids</taxon>
        <taxon>Rosales</taxon>
        <taxon>Rosaceae</taxon>
        <taxon>Rosoideae</taxon>
        <taxon>Rosoideae incertae sedis</taxon>
        <taxon>Rubus</taxon>
    </lineage>
</organism>
<accession>A0AAW1VPD6</accession>
<proteinExistence type="predicted"/>
<gene>
    <name evidence="7" type="ORF">M0R45_002641</name>
</gene>
<dbReference type="GO" id="GO:0003676">
    <property type="term" value="F:nucleic acid binding"/>
    <property type="evidence" value="ECO:0007669"/>
    <property type="project" value="InterPro"/>
</dbReference>
<dbReference type="GO" id="GO:0005524">
    <property type="term" value="F:ATP binding"/>
    <property type="evidence" value="ECO:0007669"/>
    <property type="project" value="UniProtKB-KW"/>
</dbReference>
<dbReference type="InterPro" id="IPR011545">
    <property type="entry name" value="DEAD/DEAH_box_helicase_dom"/>
</dbReference>